<feature type="domain" description="Glycosyltransferase subfamily 4-like N-terminal" evidence="3">
    <location>
        <begin position="21"/>
        <end position="198"/>
    </location>
</feature>
<evidence type="ECO:0000259" key="2">
    <source>
        <dbReference type="Pfam" id="PF00534"/>
    </source>
</evidence>
<dbReference type="RefSeq" id="WP_084371048.1">
    <property type="nucleotide sequence ID" value="NZ_FWYF01000001.1"/>
</dbReference>
<feature type="domain" description="Glycosyl transferase family 1" evidence="2">
    <location>
        <begin position="213"/>
        <end position="375"/>
    </location>
</feature>
<organism evidence="4 5">
    <name type="scientific">Reichenbachiella faecimaris</name>
    <dbReference type="NCBI Taxonomy" id="692418"/>
    <lineage>
        <taxon>Bacteria</taxon>
        <taxon>Pseudomonadati</taxon>
        <taxon>Bacteroidota</taxon>
        <taxon>Cytophagia</taxon>
        <taxon>Cytophagales</taxon>
        <taxon>Reichenbachiellaceae</taxon>
        <taxon>Reichenbachiella</taxon>
    </lineage>
</organism>
<dbReference type="STRING" id="692418.SAMN04488029_0734"/>
<reference evidence="4 5" key="1">
    <citation type="submission" date="2017-04" db="EMBL/GenBank/DDBJ databases">
        <authorList>
            <person name="Afonso C.L."/>
            <person name="Miller P.J."/>
            <person name="Scott M.A."/>
            <person name="Spackman E."/>
            <person name="Goraichik I."/>
            <person name="Dimitrov K.M."/>
            <person name="Suarez D.L."/>
            <person name="Swayne D.E."/>
        </authorList>
    </citation>
    <scope>NUCLEOTIDE SEQUENCE [LARGE SCALE GENOMIC DNA]</scope>
    <source>
        <strain evidence="4 5">DSM 26133</strain>
    </source>
</reference>
<dbReference type="Gene3D" id="3.40.50.2000">
    <property type="entry name" value="Glycogen Phosphorylase B"/>
    <property type="match status" value="2"/>
</dbReference>
<dbReference type="Proteomes" id="UP000192472">
    <property type="component" value="Unassembled WGS sequence"/>
</dbReference>
<evidence type="ECO:0000259" key="3">
    <source>
        <dbReference type="Pfam" id="PF13439"/>
    </source>
</evidence>
<dbReference type="GO" id="GO:0016757">
    <property type="term" value="F:glycosyltransferase activity"/>
    <property type="evidence" value="ECO:0007669"/>
    <property type="project" value="InterPro"/>
</dbReference>
<dbReference type="InterPro" id="IPR028098">
    <property type="entry name" value="Glyco_trans_4-like_N"/>
</dbReference>
<dbReference type="InterPro" id="IPR001296">
    <property type="entry name" value="Glyco_trans_1"/>
</dbReference>
<dbReference type="SUPFAM" id="SSF53756">
    <property type="entry name" value="UDP-Glycosyltransferase/glycogen phosphorylase"/>
    <property type="match status" value="1"/>
</dbReference>
<name>A0A1W2G6U2_REIFA</name>
<dbReference type="Pfam" id="PF00534">
    <property type="entry name" value="Glycos_transf_1"/>
    <property type="match status" value="1"/>
</dbReference>
<dbReference type="Pfam" id="PF13439">
    <property type="entry name" value="Glyco_transf_4"/>
    <property type="match status" value="1"/>
</dbReference>
<dbReference type="PANTHER" id="PTHR46401:SF2">
    <property type="entry name" value="GLYCOSYLTRANSFERASE WBBK-RELATED"/>
    <property type="match status" value="1"/>
</dbReference>
<dbReference type="AlphaFoldDB" id="A0A1W2G6U2"/>
<accession>A0A1W2G6U2</accession>
<gene>
    <name evidence="4" type="ORF">SAMN04488029_0734</name>
</gene>
<dbReference type="GO" id="GO:0009103">
    <property type="term" value="P:lipopolysaccharide biosynthetic process"/>
    <property type="evidence" value="ECO:0007669"/>
    <property type="project" value="TreeGrafter"/>
</dbReference>
<keyword evidence="1 4" id="KW-0808">Transferase</keyword>
<evidence type="ECO:0000313" key="5">
    <source>
        <dbReference type="Proteomes" id="UP000192472"/>
    </source>
</evidence>
<dbReference type="EMBL" id="FWYF01000001">
    <property type="protein sequence ID" value="SMD32389.1"/>
    <property type="molecule type" value="Genomic_DNA"/>
</dbReference>
<proteinExistence type="predicted"/>
<dbReference type="OrthoDB" id="1450439at2"/>
<sequence>MQKTIIGMIFHGEYPTHPRIENQALHLISEGAEIHLFCVTYQKKKAGMVVHKGINVHRTYLPNWMYKLSALAYTFPLYHRLMSSHLKQFIQNSKAQTLHLHNMNLAQPVFDINQSAKLPIVLDLHENVPEIMKLYPHLQKGLGKFLINPVVWKKKEQEFIKRSAAIIVVTNEAKEEVLSRVEIDDSKILVLPNFTDDSFIKPEYDKSLAARFKSKFNMLYIGDTGVRRGLESVMKAIPLLINDISNLNLIIVGSSSNDENLRVLMQKEGVENFVSVEGWQSENLLADYVNVAHVGLCPILRNLHHDTTYANKLFQYARLGKPILASNSTAQKNLIESESWGLIHEANDPEDFAKQLKKLYLDETLRTQLGQNAAKSIRKKFNYSSSEFGIEFYQELNLR</sequence>
<protein>
    <submittedName>
        <fullName evidence="4">Glycosyltransferase involved in cell wall bisynthesis</fullName>
    </submittedName>
</protein>
<evidence type="ECO:0000256" key="1">
    <source>
        <dbReference type="ARBA" id="ARBA00022679"/>
    </source>
</evidence>
<dbReference type="PANTHER" id="PTHR46401">
    <property type="entry name" value="GLYCOSYLTRANSFERASE WBBK-RELATED"/>
    <property type="match status" value="1"/>
</dbReference>
<keyword evidence="5" id="KW-1185">Reference proteome</keyword>
<evidence type="ECO:0000313" key="4">
    <source>
        <dbReference type="EMBL" id="SMD32389.1"/>
    </source>
</evidence>